<name>A0A428Z8N6_KIBAR</name>
<proteinExistence type="predicted"/>
<organism evidence="3 4">
    <name type="scientific">Kibdelosporangium aridum</name>
    <dbReference type="NCBI Taxonomy" id="2030"/>
    <lineage>
        <taxon>Bacteria</taxon>
        <taxon>Bacillati</taxon>
        <taxon>Actinomycetota</taxon>
        <taxon>Actinomycetes</taxon>
        <taxon>Pseudonocardiales</taxon>
        <taxon>Pseudonocardiaceae</taxon>
        <taxon>Kibdelosporangium</taxon>
    </lineage>
</organism>
<dbReference type="SUPFAM" id="SSF53756">
    <property type="entry name" value="UDP-Glycosyltransferase/glycogen phosphorylase"/>
    <property type="match status" value="1"/>
</dbReference>
<dbReference type="Proteomes" id="UP000287547">
    <property type="component" value="Unassembled WGS sequence"/>
</dbReference>
<dbReference type="AlphaFoldDB" id="A0A428Z8N6"/>
<feature type="domain" description="Glycosyl transferase family 1" evidence="2">
    <location>
        <begin position="228"/>
        <end position="321"/>
    </location>
</feature>
<dbReference type="PANTHER" id="PTHR12526:SF590">
    <property type="entry name" value="ALPHA-MALTOSE-1-PHOSPHATE SYNTHASE"/>
    <property type="match status" value="1"/>
</dbReference>
<reference evidence="3 4" key="1">
    <citation type="submission" date="2018-05" db="EMBL/GenBank/DDBJ databases">
        <title>Evolution of GPA BGCs.</title>
        <authorList>
            <person name="Waglechner N."/>
            <person name="Wright G.D."/>
        </authorList>
    </citation>
    <scope>NUCLEOTIDE SEQUENCE [LARGE SCALE GENOMIC DNA]</scope>
    <source>
        <strain evidence="3 4">A82846</strain>
    </source>
</reference>
<sequence>MWCTGEVEVNTVRAYLELSHGLHPAEWSSRHARGEVPDHWPYGLDRLANHGVQPIMRIPAGGRVATRIGRAARHRLGGYEWADAFRRTTGDVIFCWDEYSGVPAALRERRKPVITGVVWLTDEVDKTTAWFAKRALPRAARVWASSSAMIPRLERDWGVRKAHHVPLGIDVDFFTARPKTEERLVVSAGNDRHRDHHLLIRAVNKVPGARLEIATRLTIPQNYARTGLNEGQVRDLYQRASVIAIATTPNVHASGLTVTLEGMASGRPVVIPDTPGLTDYVENERTGLIYPVGDEDALAKCVHRLLSDEAMAQELGEAARRKVEQHFSTELQAARLAELMLTI</sequence>
<gene>
    <name evidence="3" type="ORF">DMH04_21805</name>
</gene>
<comment type="caution">
    <text evidence="3">The sequence shown here is derived from an EMBL/GenBank/DDBJ whole genome shotgun (WGS) entry which is preliminary data.</text>
</comment>
<dbReference type="PANTHER" id="PTHR12526">
    <property type="entry name" value="GLYCOSYLTRANSFERASE"/>
    <property type="match status" value="1"/>
</dbReference>
<evidence type="ECO:0000259" key="2">
    <source>
        <dbReference type="Pfam" id="PF00534"/>
    </source>
</evidence>
<dbReference type="InterPro" id="IPR001296">
    <property type="entry name" value="Glyco_trans_1"/>
</dbReference>
<dbReference type="Pfam" id="PF00534">
    <property type="entry name" value="Glycos_transf_1"/>
    <property type="match status" value="1"/>
</dbReference>
<dbReference type="EMBL" id="QHKI01000017">
    <property type="protein sequence ID" value="RSM84327.1"/>
    <property type="molecule type" value="Genomic_DNA"/>
</dbReference>
<accession>A0A428Z8N6</accession>
<dbReference type="OrthoDB" id="5116476at2"/>
<keyword evidence="1 3" id="KW-0808">Transferase</keyword>
<protein>
    <submittedName>
        <fullName evidence="3">Group 1 glycosyl transferase</fullName>
    </submittedName>
</protein>
<evidence type="ECO:0000313" key="3">
    <source>
        <dbReference type="EMBL" id="RSM84327.1"/>
    </source>
</evidence>
<evidence type="ECO:0000313" key="4">
    <source>
        <dbReference type="Proteomes" id="UP000287547"/>
    </source>
</evidence>
<evidence type="ECO:0000256" key="1">
    <source>
        <dbReference type="ARBA" id="ARBA00022679"/>
    </source>
</evidence>
<dbReference type="GO" id="GO:0016757">
    <property type="term" value="F:glycosyltransferase activity"/>
    <property type="evidence" value="ECO:0007669"/>
    <property type="project" value="InterPro"/>
</dbReference>
<dbReference type="Gene3D" id="3.40.50.2000">
    <property type="entry name" value="Glycogen Phosphorylase B"/>
    <property type="match status" value="2"/>
</dbReference>
<dbReference type="CDD" id="cd03801">
    <property type="entry name" value="GT4_PimA-like"/>
    <property type="match status" value="1"/>
</dbReference>